<gene>
    <name evidence="2" type="ORF">AVDCRST_MAG89-5149</name>
</gene>
<accession>A0A6J4N8J7</accession>
<proteinExistence type="predicted"/>
<dbReference type="InterPro" id="IPR018707">
    <property type="entry name" value="LpxR"/>
</dbReference>
<name>A0A6J4N8J7_9BACT</name>
<feature type="signal peptide" evidence="1">
    <location>
        <begin position="1"/>
        <end position="23"/>
    </location>
</feature>
<organism evidence="2">
    <name type="scientific">uncultured Gemmatimonadota bacterium</name>
    <dbReference type="NCBI Taxonomy" id="203437"/>
    <lineage>
        <taxon>Bacteria</taxon>
        <taxon>Pseudomonadati</taxon>
        <taxon>Gemmatimonadota</taxon>
        <taxon>environmental samples</taxon>
    </lineage>
</organism>
<dbReference type="InterPro" id="IPR037107">
    <property type="entry name" value="Put_OMP_sf"/>
</dbReference>
<dbReference type="Pfam" id="PF09982">
    <property type="entry name" value="LpxR"/>
    <property type="match status" value="1"/>
</dbReference>
<dbReference type="EMBL" id="CADCTV010001081">
    <property type="protein sequence ID" value="CAA9377889.1"/>
    <property type="molecule type" value="Genomic_DNA"/>
</dbReference>
<protein>
    <submittedName>
        <fullName evidence="2">Type I secretion system, outer membrane component LapE</fullName>
    </submittedName>
</protein>
<evidence type="ECO:0000256" key="1">
    <source>
        <dbReference type="SAM" id="SignalP"/>
    </source>
</evidence>
<dbReference type="Gene3D" id="2.40.128.140">
    <property type="entry name" value="Outer membrane protein"/>
    <property type="match status" value="1"/>
</dbReference>
<keyword evidence="1" id="KW-0732">Signal</keyword>
<sequence length="314" mass="33956">MKPAPTRFLLAALAILAASPAAAQLRAFTLTSDNDSYDFWIPFATRPDQEYTNGLELRAELGGAPLWGRLLGASADSATLSTELRVGQKIFTPRLDSPVLGPGERPYAGWLYLSAAGSAEEPRVRRTAGIELGVTGPPSQGEWVQTTFHKLAGFRDPVGWSGQLRTEPGVVLRYGEEYVAAELSPAGIRVAELMPYWGAAAGNVRTGAHAGVRLRAGYAVPRPWGRAAHGVSVYASAGARVEFVLRDLFLDGNTFRDGPRVDRIPDQGELEGAVGVRLGAFGLEYRAISRTRSYETEPKGHQYGSFQVTLRTNR</sequence>
<dbReference type="AlphaFoldDB" id="A0A6J4N8J7"/>
<reference evidence="2" key="1">
    <citation type="submission" date="2020-02" db="EMBL/GenBank/DDBJ databases">
        <authorList>
            <person name="Meier V. D."/>
        </authorList>
    </citation>
    <scope>NUCLEOTIDE SEQUENCE</scope>
    <source>
        <strain evidence="2">AVDCRST_MAG89</strain>
    </source>
</reference>
<evidence type="ECO:0000313" key="2">
    <source>
        <dbReference type="EMBL" id="CAA9377889.1"/>
    </source>
</evidence>
<feature type="chain" id="PRO_5026697594" evidence="1">
    <location>
        <begin position="24"/>
        <end position="314"/>
    </location>
</feature>